<dbReference type="Proteomes" id="UP001251528">
    <property type="component" value="Unassembled WGS sequence"/>
</dbReference>
<name>A0AAJ0CLH7_9HYPO</name>
<reference evidence="3" key="1">
    <citation type="submission" date="2023-06" db="EMBL/GenBank/DDBJ databases">
        <title>Conoideocrella luteorostrata (Hypocreales: Clavicipitaceae), a potential biocontrol fungus for elongate hemlock scale in United States Christmas tree production areas.</title>
        <authorList>
            <person name="Barrett H."/>
            <person name="Lovett B."/>
            <person name="Macias A.M."/>
            <person name="Stajich J.E."/>
            <person name="Kasson M.T."/>
        </authorList>
    </citation>
    <scope>NUCLEOTIDE SEQUENCE</scope>
    <source>
        <strain evidence="3">ARSEF 14590</strain>
    </source>
</reference>
<gene>
    <name evidence="3" type="ORF">QQS21_009363</name>
</gene>
<feature type="region of interest" description="Disordered" evidence="1">
    <location>
        <begin position="187"/>
        <end position="215"/>
    </location>
</feature>
<evidence type="ECO:0000259" key="2">
    <source>
        <dbReference type="Pfam" id="PF20150"/>
    </source>
</evidence>
<dbReference type="PANTHER" id="PTHR35910:SF6">
    <property type="entry name" value="2EXR DOMAIN-CONTAINING PROTEIN"/>
    <property type="match status" value="1"/>
</dbReference>
<protein>
    <recommendedName>
        <fullName evidence="2">2EXR domain-containing protein</fullName>
    </recommendedName>
</protein>
<accession>A0AAJ0CLH7</accession>
<dbReference type="PANTHER" id="PTHR35910">
    <property type="entry name" value="2EXR DOMAIN-CONTAINING PROTEIN"/>
    <property type="match status" value="1"/>
</dbReference>
<sequence>MSPLTSFPLFSHLPPELRRQIWHEYLHNYDTPTIYLYSKNFFLKCLDPEGEDERYAGISHTPLVQVSIPESVYVNTEAREFAMQWARARDISVRWRQETKGHVFARPFDPARDALYVSRDKWEEFCELTWESDGLEETAALLQHLAFPAFTAYYSFTEMGYLMSWFPSLRTLASVWGSLPDVKYSRTKKVPRRRQNQQQHPLGTDDDGTDTGVDPATGDMEERIAAEVQPRWELRDETAEVVSMCVRDPLDGSESWEDGELDMWMGELQEGLMTVELPDHVYDADDDKFLIELRAVKVERATG</sequence>
<organism evidence="3 4">
    <name type="scientific">Conoideocrella luteorostrata</name>
    <dbReference type="NCBI Taxonomy" id="1105319"/>
    <lineage>
        <taxon>Eukaryota</taxon>
        <taxon>Fungi</taxon>
        <taxon>Dikarya</taxon>
        <taxon>Ascomycota</taxon>
        <taxon>Pezizomycotina</taxon>
        <taxon>Sordariomycetes</taxon>
        <taxon>Hypocreomycetidae</taxon>
        <taxon>Hypocreales</taxon>
        <taxon>Clavicipitaceae</taxon>
        <taxon>Conoideocrella</taxon>
    </lineage>
</organism>
<evidence type="ECO:0000313" key="3">
    <source>
        <dbReference type="EMBL" id="KAK2592956.1"/>
    </source>
</evidence>
<dbReference type="AlphaFoldDB" id="A0AAJ0CLH7"/>
<comment type="caution">
    <text evidence="3">The sequence shown here is derived from an EMBL/GenBank/DDBJ whole genome shotgun (WGS) entry which is preliminary data.</text>
</comment>
<proteinExistence type="predicted"/>
<evidence type="ECO:0000256" key="1">
    <source>
        <dbReference type="SAM" id="MobiDB-lite"/>
    </source>
</evidence>
<evidence type="ECO:0000313" key="4">
    <source>
        <dbReference type="Proteomes" id="UP001251528"/>
    </source>
</evidence>
<dbReference type="EMBL" id="JASWJB010000236">
    <property type="protein sequence ID" value="KAK2592956.1"/>
    <property type="molecule type" value="Genomic_DNA"/>
</dbReference>
<dbReference type="InterPro" id="IPR045518">
    <property type="entry name" value="2EXR"/>
</dbReference>
<keyword evidence="4" id="KW-1185">Reference proteome</keyword>
<feature type="domain" description="2EXR" evidence="2">
    <location>
        <begin position="7"/>
        <end position="115"/>
    </location>
</feature>
<dbReference type="Pfam" id="PF20150">
    <property type="entry name" value="2EXR"/>
    <property type="match status" value="1"/>
</dbReference>